<dbReference type="InterPro" id="IPR001841">
    <property type="entry name" value="Znf_RING"/>
</dbReference>
<evidence type="ECO:0000256" key="2">
    <source>
        <dbReference type="SAM" id="MobiDB-lite"/>
    </source>
</evidence>
<dbReference type="OrthoDB" id="8062037at2759"/>
<dbReference type="SUPFAM" id="SSF57850">
    <property type="entry name" value="RING/U-box"/>
    <property type="match status" value="1"/>
</dbReference>
<dbReference type="InterPro" id="IPR045899">
    <property type="entry name" value="ATL71-like"/>
</dbReference>
<name>A0A0J8B7C0_BETVV</name>
<keyword evidence="3" id="KW-0472">Membrane</keyword>
<dbReference type="CDD" id="cd16461">
    <property type="entry name" value="RING-H2_EL5-like"/>
    <property type="match status" value="1"/>
</dbReference>
<dbReference type="Pfam" id="PF13639">
    <property type="entry name" value="zf-RING_2"/>
    <property type="match status" value="1"/>
</dbReference>
<dbReference type="Gene3D" id="3.30.40.10">
    <property type="entry name" value="Zinc/RING finger domain, C3HC4 (zinc finger)"/>
    <property type="match status" value="1"/>
</dbReference>
<keyword evidence="6" id="KW-1185">Reference proteome</keyword>
<dbReference type="eggNOG" id="KOG0800">
    <property type="taxonomic scope" value="Eukaryota"/>
</dbReference>
<evidence type="ECO:0000256" key="1">
    <source>
        <dbReference type="PROSITE-ProRule" id="PRU00175"/>
    </source>
</evidence>
<reference evidence="5 6" key="1">
    <citation type="journal article" date="2014" name="Nature">
        <title>The genome of the recently domesticated crop plant sugar beet (Beta vulgaris).</title>
        <authorList>
            <person name="Dohm J.C."/>
            <person name="Minoche A.E."/>
            <person name="Holtgrawe D."/>
            <person name="Capella-Gutierrez S."/>
            <person name="Zakrzewski F."/>
            <person name="Tafer H."/>
            <person name="Rupp O."/>
            <person name="Sorensen T.R."/>
            <person name="Stracke R."/>
            <person name="Reinhardt R."/>
            <person name="Goesmann A."/>
            <person name="Kraft T."/>
            <person name="Schulz B."/>
            <person name="Stadler P.F."/>
            <person name="Schmidt T."/>
            <person name="Gabaldon T."/>
            <person name="Lehrach H."/>
            <person name="Weisshaar B."/>
            <person name="Himmelbauer H."/>
        </authorList>
    </citation>
    <scope>NUCLEOTIDE SEQUENCE [LARGE SCALE GENOMIC DNA]</scope>
    <source>
        <tissue evidence="5">Taproot</tissue>
    </source>
</reference>
<evidence type="ECO:0000259" key="4">
    <source>
        <dbReference type="PROSITE" id="PS50089"/>
    </source>
</evidence>
<gene>
    <name evidence="5" type="ORF">BVRB_004300</name>
</gene>
<organism evidence="5 6">
    <name type="scientific">Beta vulgaris subsp. vulgaris</name>
    <name type="common">Beet</name>
    <dbReference type="NCBI Taxonomy" id="3555"/>
    <lineage>
        <taxon>Eukaryota</taxon>
        <taxon>Viridiplantae</taxon>
        <taxon>Streptophyta</taxon>
        <taxon>Embryophyta</taxon>
        <taxon>Tracheophyta</taxon>
        <taxon>Spermatophyta</taxon>
        <taxon>Magnoliopsida</taxon>
        <taxon>eudicotyledons</taxon>
        <taxon>Gunneridae</taxon>
        <taxon>Pentapetalae</taxon>
        <taxon>Caryophyllales</taxon>
        <taxon>Chenopodiaceae</taxon>
        <taxon>Betoideae</taxon>
        <taxon>Beta</taxon>
    </lineage>
</organism>
<keyword evidence="1" id="KW-0862">Zinc</keyword>
<keyword evidence="3" id="KW-0812">Transmembrane</keyword>
<dbReference type="Gramene" id="KMS95863">
    <property type="protein sequence ID" value="KMS95863"/>
    <property type="gene ID" value="BVRB_004300"/>
</dbReference>
<keyword evidence="3" id="KW-1133">Transmembrane helix</keyword>
<dbReference type="SMR" id="A0A0J8B7C0"/>
<dbReference type="Proteomes" id="UP000035740">
    <property type="component" value="Unassembled WGS sequence"/>
</dbReference>
<keyword evidence="1" id="KW-0479">Metal-binding</keyword>
<dbReference type="KEGG" id="bvg:104883891"/>
<dbReference type="PANTHER" id="PTHR46719">
    <property type="entry name" value="TRANSCRIPTION FACTOR C2H2 FAMILY-RELATED"/>
    <property type="match status" value="1"/>
</dbReference>
<dbReference type="PROSITE" id="PS50089">
    <property type="entry name" value="ZF_RING_2"/>
    <property type="match status" value="1"/>
</dbReference>
<feature type="region of interest" description="Disordered" evidence="2">
    <location>
        <begin position="1"/>
        <end position="27"/>
    </location>
</feature>
<dbReference type="PANTHER" id="PTHR46719:SF7">
    <property type="entry name" value="RING-H2 FINGER PROTEIN ATL71-RELATED"/>
    <property type="match status" value="1"/>
</dbReference>
<keyword evidence="1" id="KW-0863">Zinc-finger</keyword>
<accession>A0A0J8B7C0</accession>
<dbReference type="EMBL" id="KQ090429">
    <property type="protein sequence ID" value="KMS95863.1"/>
    <property type="molecule type" value="Genomic_DNA"/>
</dbReference>
<dbReference type="GO" id="GO:0008270">
    <property type="term" value="F:zinc ion binding"/>
    <property type="evidence" value="ECO:0007669"/>
    <property type="project" value="UniProtKB-KW"/>
</dbReference>
<evidence type="ECO:0000313" key="6">
    <source>
        <dbReference type="Proteomes" id="UP000035740"/>
    </source>
</evidence>
<sequence length="184" mass="20045">MNTAGNTPTTRDVTTRPPPDFSEREDSVGGFTYGVGVSLGILILITTITLASYFCTRDDGAARANESEGQNQQQGQRRDDHCIIEVEGIDEDTLKTYPKCLFSQLESSKKKGSTVSCCSICLADYKGNDVLRQLPECGHVFHLKCVDPWLRLHPTCPVCRTSPLPTPQSTPLAEVAPLATIRSG</sequence>
<feature type="domain" description="RING-type" evidence="4">
    <location>
        <begin position="118"/>
        <end position="160"/>
    </location>
</feature>
<evidence type="ECO:0000313" key="5">
    <source>
        <dbReference type="EMBL" id="KMS95863.1"/>
    </source>
</evidence>
<dbReference type="AlphaFoldDB" id="A0A0J8B7C0"/>
<proteinExistence type="predicted"/>
<dbReference type="OMA" id="FCTRTPP"/>
<dbReference type="SMART" id="SM00184">
    <property type="entry name" value="RING"/>
    <property type="match status" value="1"/>
</dbReference>
<dbReference type="InterPro" id="IPR013083">
    <property type="entry name" value="Znf_RING/FYVE/PHD"/>
</dbReference>
<evidence type="ECO:0000256" key="3">
    <source>
        <dbReference type="SAM" id="Phobius"/>
    </source>
</evidence>
<feature type="transmembrane region" description="Helical" evidence="3">
    <location>
        <begin position="31"/>
        <end position="55"/>
    </location>
</feature>
<protein>
    <recommendedName>
        <fullName evidence="4">RING-type domain-containing protein</fullName>
    </recommendedName>
</protein>